<organism evidence="1 2">
    <name type="scientific">Kribbella hippodromi</name>
    <dbReference type="NCBI Taxonomy" id="434347"/>
    <lineage>
        <taxon>Bacteria</taxon>
        <taxon>Bacillati</taxon>
        <taxon>Actinomycetota</taxon>
        <taxon>Actinomycetes</taxon>
        <taxon>Propionibacteriales</taxon>
        <taxon>Kribbellaceae</taxon>
        <taxon>Kribbella</taxon>
    </lineage>
</organism>
<evidence type="ECO:0000313" key="2">
    <source>
        <dbReference type="Proteomes" id="UP001501705"/>
    </source>
</evidence>
<keyword evidence="2" id="KW-1185">Reference proteome</keyword>
<name>A0ABN2CT61_9ACTN</name>
<dbReference type="Proteomes" id="UP001501705">
    <property type="component" value="Unassembled WGS sequence"/>
</dbReference>
<dbReference type="InterPro" id="IPR024072">
    <property type="entry name" value="DHFR-like_dom_sf"/>
</dbReference>
<accession>A0ABN2CT61</accession>
<proteinExistence type="predicted"/>
<gene>
    <name evidence="1" type="ORF">GCM10009804_20830</name>
</gene>
<dbReference type="Gene3D" id="3.40.430.10">
    <property type="entry name" value="Dihydrofolate Reductase, subunit A"/>
    <property type="match status" value="1"/>
</dbReference>
<reference evidence="1 2" key="1">
    <citation type="journal article" date="2019" name="Int. J. Syst. Evol. Microbiol.">
        <title>The Global Catalogue of Microorganisms (GCM) 10K type strain sequencing project: providing services to taxonomists for standard genome sequencing and annotation.</title>
        <authorList>
            <consortium name="The Broad Institute Genomics Platform"/>
            <consortium name="The Broad Institute Genome Sequencing Center for Infectious Disease"/>
            <person name="Wu L."/>
            <person name="Ma J."/>
        </authorList>
    </citation>
    <scope>NUCLEOTIDE SEQUENCE [LARGE SCALE GENOMIC DNA]</scope>
    <source>
        <strain evidence="1 2">JCM 15572</strain>
    </source>
</reference>
<dbReference type="RefSeq" id="WP_344233180.1">
    <property type="nucleotide sequence ID" value="NZ_BAAAPH010000005.1"/>
</dbReference>
<evidence type="ECO:0000313" key="1">
    <source>
        <dbReference type="EMBL" id="GAA1563934.1"/>
    </source>
</evidence>
<comment type="caution">
    <text evidence="1">The sequence shown here is derived from an EMBL/GenBank/DDBJ whole genome shotgun (WGS) entry which is preliminary data.</text>
</comment>
<dbReference type="EMBL" id="BAAAPH010000005">
    <property type="protein sequence ID" value="GAA1563934.1"/>
    <property type="molecule type" value="Genomic_DNA"/>
</dbReference>
<protein>
    <submittedName>
        <fullName evidence="1">Dihydrofolate reductase family protein</fullName>
    </submittedName>
</protein>
<dbReference type="SUPFAM" id="SSF53597">
    <property type="entry name" value="Dihydrofolate reductase-like"/>
    <property type="match status" value="1"/>
</dbReference>
<sequence length="195" mass="21293">MGDVIVSAVVSLDGFVADTEDQVGPLFDWYNNGPVEVYGTDPDRPFQMSQASADFARSIWPNVAVCVAGRRLFDLTDGWRGVPPVGEHIVIITHEPPTDWAYPGTPLHFTRSVEEGIAKARELAGDRDISVSAGNLTGQLLTLGLADVLSLQVVPVVFGTGRPFFGDYTGDQILFDNPQVVEGNRVTHLHYRITR</sequence>